<feature type="transmembrane region" description="Helical" evidence="1">
    <location>
        <begin position="6"/>
        <end position="25"/>
    </location>
</feature>
<evidence type="ECO:0000313" key="2">
    <source>
        <dbReference type="EMBL" id="MBJ6727234.1"/>
    </source>
</evidence>
<proteinExistence type="predicted"/>
<dbReference type="AlphaFoldDB" id="A0A8J7M1Z9"/>
<sequence>MLTIVLILAMISNISFFAILLRLRVKHSEILQRMEHDRAGPDPITFLAKVMEFVMTNRHARVNDLCLACLGYAFVGSFASGAGLMLVYLLVANA</sequence>
<reference evidence="2" key="1">
    <citation type="submission" date="2020-12" db="EMBL/GenBank/DDBJ databases">
        <title>Geomonas sp. Red875, isolated from river sediment.</title>
        <authorList>
            <person name="Xu Z."/>
            <person name="Zhang Z."/>
            <person name="Masuda Y."/>
            <person name="Itoh H."/>
            <person name="Senoo K."/>
        </authorList>
    </citation>
    <scope>NUCLEOTIDE SEQUENCE</scope>
    <source>
        <strain evidence="2">Red875</strain>
    </source>
</reference>
<evidence type="ECO:0000313" key="3">
    <source>
        <dbReference type="Proteomes" id="UP000636888"/>
    </source>
</evidence>
<keyword evidence="1" id="KW-0812">Transmembrane</keyword>
<name>A0A8J7M1Z9_9BACT</name>
<keyword evidence="3" id="KW-1185">Reference proteome</keyword>
<feature type="transmembrane region" description="Helical" evidence="1">
    <location>
        <begin position="65"/>
        <end position="91"/>
    </location>
</feature>
<dbReference type="Proteomes" id="UP000636888">
    <property type="component" value="Unassembled WGS sequence"/>
</dbReference>
<keyword evidence="1" id="KW-0472">Membrane</keyword>
<gene>
    <name evidence="2" type="ORF">JFN93_21190</name>
</gene>
<protein>
    <submittedName>
        <fullName evidence="2">Uncharacterized protein</fullName>
    </submittedName>
</protein>
<comment type="caution">
    <text evidence="2">The sequence shown here is derived from an EMBL/GenBank/DDBJ whole genome shotgun (WGS) entry which is preliminary data.</text>
</comment>
<dbReference type="RefSeq" id="WP_199386145.1">
    <property type="nucleotide sequence ID" value="NZ_JAEMHM010000021.1"/>
</dbReference>
<keyword evidence="1" id="KW-1133">Transmembrane helix</keyword>
<organism evidence="2 3">
    <name type="scientific">Geomesophilobacter sediminis</name>
    <dbReference type="NCBI Taxonomy" id="2798584"/>
    <lineage>
        <taxon>Bacteria</taxon>
        <taxon>Pseudomonadati</taxon>
        <taxon>Thermodesulfobacteriota</taxon>
        <taxon>Desulfuromonadia</taxon>
        <taxon>Geobacterales</taxon>
        <taxon>Geobacteraceae</taxon>
        <taxon>Geomesophilobacter</taxon>
    </lineage>
</organism>
<accession>A0A8J7M1Z9</accession>
<dbReference type="EMBL" id="JAEMHM010000021">
    <property type="protein sequence ID" value="MBJ6727234.1"/>
    <property type="molecule type" value="Genomic_DNA"/>
</dbReference>
<evidence type="ECO:0000256" key="1">
    <source>
        <dbReference type="SAM" id="Phobius"/>
    </source>
</evidence>